<evidence type="ECO:0000256" key="6">
    <source>
        <dbReference type="ARBA" id="ARBA00023136"/>
    </source>
</evidence>
<feature type="signal peptide" evidence="8">
    <location>
        <begin position="1"/>
        <end position="21"/>
    </location>
</feature>
<dbReference type="RefSeq" id="WP_379040413.1">
    <property type="nucleotide sequence ID" value="NZ_JBHSKW010000003.1"/>
</dbReference>
<evidence type="ECO:0000256" key="3">
    <source>
        <dbReference type="ARBA" id="ARBA00022452"/>
    </source>
</evidence>
<evidence type="ECO:0000256" key="5">
    <source>
        <dbReference type="ARBA" id="ARBA00022729"/>
    </source>
</evidence>
<dbReference type="InterPro" id="IPR005017">
    <property type="entry name" value="OMPP1/FadL/TodX"/>
</dbReference>
<evidence type="ECO:0000256" key="1">
    <source>
        <dbReference type="ARBA" id="ARBA00004571"/>
    </source>
</evidence>
<dbReference type="PANTHER" id="PTHR35093">
    <property type="entry name" value="OUTER MEMBRANE PROTEIN NMB0088-RELATED"/>
    <property type="match status" value="1"/>
</dbReference>
<sequence length="494" mass="54403">MKLKKQLLLAVFIIIAQTAFSQYTADALRFSQFENSTTARFGGMGGQKAAIGGDISSVYGNPAGLGMFSKSEFSLTPEIRFGNSDVNFLGTDSKLSNSNVDLSNVGVVFHTRTYKEGDLKKGLLSLNFGIGYQKRAAYKNNYSFAGETNLNGLGDFFAQESNADRLNGTPRAPEDLISNVNNAAFVSFLTDYNAAGNPNYFPITFTDTDQTYDVLRSGGSSDVNFSVGTNFSNKVFFGASVGLSSFRYTSMETTNEQSLYVDPNNGNSVDYNVNYARNFDTEGSGVNLKLGLILKPTKELRVGLNFESPTWFRVTDNYSEEFSDRNTGASASDSYPFEYNLNTPLKLNGGLAYFFSDKGFLSADVGFVDYSSIKFSSNNSSQDVSSNRDIMRTYQNVLNYSVGGEIKLDESFLLRAGFQSSGNPYKDLNNSDYTINSFSGGIGYRFGEYYLDAALINSNNFLEYRNYALNNGNEPRAGIETRTNRVSITFGVRF</sequence>
<dbReference type="PANTHER" id="PTHR35093:SF8">
    <property type="entry name" value="OUTER MEMBRANE PROTEIN NMB0088-RELATED"/>
    <property type="match status" value="1"/>
</dbReference>
<dbReference type="Proteomes" id="UP001597546">
    <property type="component" value="Unassembled WGS sequence"/>
</dbReference>
<keyword evidence="3" id="KW-1134">Transmembrane beta strand</keyword>
<dbReference type="EMBL" id="JBHULV010000046">
    <property type="protein sequence ID" value="MFD2732655.1"/>
    <property type="molecule type" value="Genomic_DNA"/>
</dbReference>
<keyword evidence="5 8" id="KW-0732">Signal</keyword>
<evidence type="ECO:0000313" key="9">
    <source>
        <dbReference type="EMBL" id="MFD2732655.1"/>
    </source>
</evidence>
<evidence type="ECO:0000256" key="8">
    <source>
        <dbReference type="SAM" id="SignalP"/>
    </source>
</evidence>
<evidence type="ECO:0000256" key="7">
    <source>
        <dbReference type="ARBA" id="ARBA00023237"/>
    </source>
</evidence>
<reference evidence="10" key="1">
    <citation type="journal article" date="2019" name="Int. J. Syst. Evol. Microbiol.">
        <title>The Global Catalogue of Microorganisms (GCM) 10K type strain sequencing project: providing services to taxonomists for standard genome sequencing and annotation.</title>
        <authorList>
            <consortium name="The Broad Institute Genomics Platform"/>
            <consortium name="The Broad Institute Genome Sequencing Center for Infectious Disease"/>
            <person name="Wu L."/>
            <person name="Ma J."/>
        </authorList>
    </citation>
    <scope>NUCLEOTIDE SEQUENCE [LARGE SCALE GENOMIC DNA]</scope>
    <source>
        <strain evidence="10">KCTC 42456</strain>
    </source>
</reference>
<evidence type="ECO:0000313" key="10">
    <source>
        <dbReference type="Proteomes" id="UP001597546"/>
    </source>
</evidence>
<evidence type="ECO:0000256" key="4">
    <source>
        <dbReference type="ARBA" id="ARBA00022692"/>
    </source>
</evidence>
<dbReference type="SUPFAM" id="SSF56935">
    <property type="entry name" value="Porins"/>
    <property type="match status" value="1"/>
</dbReference>
<evidence type="ECO:0000256" key="2">
    <source>
        <dbReference type="ARBA" id="ARBA00008163"/>
    </source>
</evidence>
<accession>A0ABW5TTU0</accession>
<feature type="chain" id="PRO_5045458816" evidence="8">
    <location>
        <begin position="22"/>
        <end position="494"/>
    </location>
</feature>
<gene>
    <name evidence="9" type="ORF">ACFSSE_13180</name>
</gene>
<dbReference type="Pfam" id="PF03349">
    <property type="entry name" value="Toluene_X"/>
    <property type="match status" value="1"/>
</dbReference>
<comment type="caution">
    <text evidence="9">The sequence shown here is derived from an EMBL/GenBank/DDBJ whole genome shotgun (WGS) entry which is preliminary data.</text>
</comment>
<protein>
    <submittedName>
        <fullName evidence="9">OmpP1/FadL family transporter</fullName>
    </submittedName>
</protein>
<comment type="similarity">
    <text evidence="2">Belongs to the OmpP1/FadL family.</text>
</comment>
<comment type="subcellular location">
    <subcellularLocation>
        <location evidence="1">Cell outer membrane</location>
        <topology evidence="1">Multi-pass membrane protein</topology>
    </subcellularLocation>
</comment>
<keyword evidence="6" id="KW-0472">Membrane</keyword>
<name>A0ABW5TTU0_9SPHI</name>
<proteinExistence type="inferred from homology"/>
<keyword evidence="10" id="KW-1185">Reference proteome</keyword>
<organism evidence="9 10">
    <name type="scientific">Pedobacter alpinus</name>
    <dbReference type="NCBI Taxonomy" id="1590643"/>
    <lineage>
        <taxon>Bacteria</taxon>
        <taxon>Pseudomonadati</taxon>
        <taxon>Bacteroidota</taxon>
        <taxon>Sphingobacteriia</taxon>
        <taxon>Sphingobacteriales</taxon>
        <taxon>Sphingobacteriaceae</taxon>
        <taxon>Pedobacter</taxon>
    </lineage>
</organism>
<keyword evidence="7" id="KW-0998">Cell outer membrane</keyword>
<keyword evidence="4" id="KW-0812">Transmembrane</keyword>
<dbReference type="Gene3D" id="2.40.160.60">
    <property type="entry name" value="Outer membrane protein transport protein (OMPP1/FadL/TodX)"/>
    <property type="match status" value="1"/>
</dbReference>